<keyword evidence="1" id="KW-0812">Transmembrane</keyword>
<comment type="caution">
    <text evidence="2">The sequence shown here is derived from an EMBL/GenBank/DDBJ whole genome shotgun (WGS) entry which is preliminary data.</text>
</comment>
<accession>A0A7J5AJB4</accession>
<keyword evidence="1" id="KW-0472">Membrane</keyword>
<keyword evidence="3" id="KW-1185">Reference proteome</keyword>
<dbReference type="EMBL" id="WAEM01000001">
    <property type="protein sequence ID" value="KAB1157697.1"/>
    <property type="molecule type" value="Genomic_DNA"/>
</dbReference>
<dbReference type="RefSeq" id="WP_151105890.1">
    <property type="nucleotide sequence ID" value="NZ_WAEM01000001.1"/>
</dbReference>
<dbReference type="Proteomes" id="UP000490922">
    <property type="component" value="Unassembled WGS sequence"/>
</dbReference>
<organism evidence="2 3">
    <name type="scientific">Flavobacterium luteum</name>
    <dbReference type="NCBI Taxonomy" id="2026654"/>
    <lineage>
        <taxon>Bacteria</taxon>
        <taxon>Pseudomonadati</taxon>
        <taxon>Bacteroidota</taxon>
        <taxon>Flavobacteriia</taxon>
        <taxon>Flavobacteriales</taxon>
        <taxon>Flavobacteriaceae</taxon>
        <taxon>Flavobacterium</taxon>
    </lineage>
</organism>
<dbReference type="AlphaFoldDB" id="A0A7J5AJB4"/>
<keyword evidence="1" id="KW-1133">Transmembrane helix</keyword>
<gene>
    <name evidence="2" type="ORF">F6464_01030</name>
</gene>
<evidence type="ECO:0000256" key="1">
    <source>
        <dbReference type="SAM" id="Phobius"/>
    </source>
</evidence>
<name>A0A7J5AJB4_9FLAO</name>
<dbReference type="OrthoDB" id="1425482at2"/>
<feature type="transmembrane region" description="Helical" evidence="1">
    <location>
        <begin position="169"/>
        <end position="189"/>
    </location>
</feature>
<proteinExistence type="predicted"/>
<feature type="transmembrane region" description="Helical" evidence="1">
    <location>
        <begin position="201"/>
        <end position="220"/>
    </location>
</feature>
<evidence type="ECO:0000313" key="2">
    <source>
        <dbReference type="EMBL" id="KAB1157697.1"/>
    </source>
</evidence>
<sequence>MLVNTKNLEIALRSERSKFKSENDILDDVKAILLENEELRKVIKHELQTKSSTNQNDFVFDLIETDKIFHIQEIKNVCIDYRLRFLDSHFYKNEIPEEAISKIATLEKNHGTKLNGFKIIAPSKAFHLLNYDDPLLFAPIGNDYYYLIHKWGNDMSPVRKLMVKPVRNLSNFIIFSLILSVIITCFVPANNLSKSIPFAPFIIFLFMFKSVIAVFCYYFFMLGKNFNEEIWQNKYYNN</sequence>
<protein>
    <submittedName>
        <fullName evidence="2">Uncharacterized protein</fullName>
    </submittedName>
</protein>
<evidence type="ECO:0000313" key="3">
    <source>
        <dbReference type="Proteomes" id="UP000490922"/>
    </source>
</evidence>
<reference evidence="2 3" key="1">
    <citation type="submission" date="2019-09" db="EMBL/GenBank/DDBJ databases">
        <title>Flavobacterium sp. nov., isolated from glacier ice.</title>
        <authorList>
            <person name="Liu Q."/>
        </authorList>
    </citation>
    <scope>NUCLEOTIDE SEQUENCE [LARGE SCALE GENOMIC DNA]</scope>
    <source>
        <strain evidence="2 3">NBRC 112527</strain>
    </source>
</reference>